<dbReference type="Pfam" id="PF05922">
    <property type="entry name" value="Inhibitor_I9"/>
    <property type="match status" value="1"/>
</dbReference>
<dbReference type="RefSeq" id="WP_227548975.1">
    <property type="nucleotide sequence ID" value="NZ_WBMP01000020.1"/>
</dbReference>
<dbReference type="InterPro" id="IPR010259">
    <property type="entry name" value="S8pro/Inhibitor_I9"/>
</dbReference>
<sequence length="166" mass="17225">MFSHHPKSVIASALVVSLAGAPLAAEAGLFSTLLSGASSTEQAQSSQPEPASVIPQRYILTVEPQIASILGLNDGLLAGVQHLLTAVGGGELLFLYESVFQGAAVQLTESQATMLASLPGVKSVEPDTWMSVSASETQANATWGLDRVDQPTLPLDGRKRPATCGR</sequence>
<organism evidence="3 4">
    <name type="scientific">Marinobacter nauticus</name>
    <name type="common">Marinobacter hydrocarbonoclasticus</name>
    <name type="synonym">Marinobacter aquaeolei</name>
    <dbReference type="NCBI Taxonomy" id="2743"/>
    <lineage>
        <taxon>Bacteria</taxon>
        <taxon>Pseudomonadati</taxon>
        <taxon>Pseudomonadota</taxon>
        <taxon>Gammaproteobacteria</taxon>
        <taxon>Pseudomonadales</taxon>
        <taxon>Marinobacteraceae</taxon>
        <taxon>Marinobacter</taxon>
    </lineage>
</organism>
<reference evidence="3 4" key="1">
    <citation type="submission" date="2019-10" db="EMBL/GenBank/DDBJ databases">
        <title>Draft genome sequence of Marinobacter hydrocarbonoclasticus NCT7M from the microbiome of the marine copepod.</title>
        <authorList>
            <person name="Nuttall R."/>
            <person name="Sharma G."/>
            <person name="Moisander P."/>
        </authorList>
    </citation>
    <scope>NUCLEOTIDE SEQUENCE [LARGE SCALE GENOMIC DNA]</scope>
    <source>
        <strain evidence="3 4">NCT7M</strain>
    </source>
</reference>
<feature type="chain" id="PRO_5033033989" description="Inhibitor I9 domain-containing protein" evidence="1">
    <location>
        <begin position="28"/>
        <end position="166"/>
    </location>
</feature>
<feature type="signal peptide" evidence="1">
    <location>
        <begin position="1"/>
        <end position="27"/>
    </location>
</feature>
<dbReference type="Proteomes" id="UP000469950">
    <property type="component" value="Unassembled WGS sequence"/>
</dbReference>
<feature type="domain" description="Inhibitor I9" evidence="2">
    <location>
        <begin position="95"/>
        <end position="130"/>
    </location>
</feature>
<evidence type="ECO:0000313" key="3">
    <source>
        <dbReference type="EMBL" id="KAE8544189.1"/>
    </source>
</evidence>
<comment type="caution">
    <text evidence="3">The sequence shown here is derived from an EMBL/GenBank/DDBJ whole genome shotgun (WGS) entry which is preliminary data.</text>
</comment>
<gene>
    <name evidence="3" type="ORF">F6453_3446</name>
</gene>
<dbReference type="EMBL" id="WBMP01000020">
    <property type="protein sequence ID" value="KAE8544189.1"/>
    <property type="molecule type" value="Genomic_DNA"/>
</dbReference>
<protein>
    <recommendedName>
        <fullName evidence="2">Inhibitor I9 domain-containing protein</fullName>
    </recommendedName>
</protein>
<evidence type="ECO:0000313" key="4">
    <source>
        <dbReference type="Proteomes" id="UP000469950"/>
    </source>
</evidence>
<name>A0A833JLV2_MARNT</name>
<proteinExistence type="predicted"/>
<evidence type="ECO:0000256" key="1">
    <source>
        <dbReference type="SAM" id="SignalP"/>
    </source>
</evidence>
<keyword evidence="1" id="KW-0732">Signal</keyword>
<dbReference type="InterPro" id="IPR037045">
    <property type="entry name" value="S8pro/Inhibitor_I9_sf"/>
</dbReference>
<dbReference type="Gene3D" id="3.30.70.80">
    <property type="entry name" value="Peptidase S8 propeptide/proteinase inhibitor I9"/>
    <property type="match status" value="1"/>
</dbReference>
<dbReference type="AlphaFoldDB" id="A0A833JLV2"/>
<dbReference type="SUPFAM" id="SSF54897">
    <property type="entry name" value="Protease propeptides/inhibitors"/>
    <property type="match status" value="1"/>
</dbReference>
<evidence type="ECO:0000259" key="2">
    <source>
        <dbReference type="Pfam" id="PF05922"/>
    </source>
</evidence>
<accession>A0A833JLV2</accession>